<evidence type="ECO:0000313" key="2">
    <source>
        <dbReference type="Proteomes" id="UP001467690"/>
    </source>
</evidence>
<name>A0ABV1RHK7_9ALTE</name>
<comment type="caution">
    <text evidence="1">The sequence shown here is derived from an EMBL/GenBank/DDBJ whole genome shotgun (WGS) entry which is preliminary data.</text>
</comment>
<evidence type="ECO:0000313" key="1">
    <source>
        <dbReference type="EMBL" id="MER2492359.1"/>
    </source>
</evidence>
<dbReference type="Proteomes" id="UP001467690">
    <property type="component" value="Unassembled WGS sequence"/>
</dbReference>
<reference evidence="1 2" key="1">
    <citation type="submission" date="2024-06" db="EMBL/GenBank/DDBJ databases">
        <authorList>
            <person name="Chen R.Y."/>
        </authorList>
    </citation>
    <scope>NUCLEOTIDE SEQUENCE [LARGE SCALE GENOMIC DNA]</scope>
    <source>
        <strain evidence="1 2">D2</strain>
    </source>
</reference>
<dbReference type="EMBL" id="JBELOE010000210">
    <property type="protein sequence ID" value="MER2492359.1"/>
    <property type="molecule type" value="Genomic_DNA"/>
</dbReference>
<protein>
    <submittedName>
        <fullName evidence="1">Uncharacterized protein</fullName>
    </submittedName>
</protein>
<accession>A0ABV1RHK7</accession>
<keyword evidence="2" id="KW-1185">Reference proteome</keyword>
<organism evidence="1 2">
    <name type="scientific">Catenovulum sediminis</name>
    <dbReference type="NCBI Taxonomy" id="1740262"/>
    <lineage>
        <taxon>Bacteria</taxon>
        <taxon>Pseudomonadati</taxon>
        <taxon>Pseudomonadota</taxon>
        <taxon>Gammaproteobacteria</taxon>
        <taxon>Alteromonadales</taxon>
        <taxon>Alteromonadaceae</taxon>
        <taxon>Catenovulum</taxon>
    </lineage>
</organism>
<dbReference type="RefSeq" id="WP_350401888.1">
    <property type="nucleotide sequence ID" value="NZ_JBELOE010000210.1"/>
</dbReference>
<gene>
    <name evidence="1" type="ORF">ABS311_10760</name>
</gene>
<proteinExistence type="predicted"/>
<sequence length="93" mass="10691">MSLKQITMPKACCSCQNYTPKGFKEDEHCPFYDGVVYKTRKTRTRYGVCSKTKTDVFMTEICPNYKQEECIGVVEVENRPAPMQPHQVSFNLG</sequence>